<dbReference type="Gene3D" id="3.40.50.2300">
    <property type="match status" value="2"/>
</dbReference>
<protein>
    <submittedName>
        <fullName evidence="6">Transcriptional regulator, LacI family</fullName>
    </submittedName>
</protein>
<dbReference type="OrthoDB" id="47944at2"/>
<name>A0A1M5TW12_9BACT</name>
<evidence type="ECO:0000256" key="1">
    <source>
        <dbReference type="ARBA" id="ARBA00022491"/>
    </source>
</evidence>
<dbReference type="PROSITE" id="PS50932">
    <property type="entry name" value="HTH_LACI_2"/>
    <property type="match status" value="1"/>
</dbReference>
<dbReference type="STRING" id="1123380.SAMN02745199_1506"/>
<dbReference type="InterPro" id="IPR000843">
    <property type="entry name" value="HTH_LacI"/>
</dbReference>
<evidence type="ECO:0000313" key="7">
    <source>
        <dbReference type="Proteomes" id="UP000242592"/>
    </source>
</evidence>
<evidence type="ECO:0000313" key="6">
    <source>
        <dbReference type="EMBL" id="SHH54884.1"/>
    </source>
</evidence>
<dbReference type="SMART" id="SM00354">
    <property type="entry name" value="HTH_LACI"/>
    <property type="match status" value="1"/>
</dbReference>
<dbReference type="SUPFAM" id="SSF47413">
    <property type="entry name" value="lambda repressor-like DNA-binding domains"/>
    <property type="match status" value="1"/>
</dbReference>
<dbReference type="GO" id="GO:0000976">
    <property type="term" value="F:transcription cis-regulatory region binding"/>
    <property type="evidence" value="ECO:0007669"/>
    <property type="project" value="TreeGrafter"/>
</dbReference>
<dbReference type="SUPFAM" id="SSF53822">
    <property type="entry name" value="Periplasmic binding protein-like I"/>
    <property type="match status" value="1"/>
</dbReference>
<dbReference type="InterPro" id="IPR028082">
    <property type="entry name" value="Peripla_BP_I"/>
</dbReference>
<proteinExistence type="predicted"/>
<organism evidence="6 7">
    <name type="scientific">Thermosipho atlanticus DSM 15807</name>
    <dbReference type="NCBI Taxonomy" id="1123380"/>
    <lineage>
        <taxon>Bacteria</taxon>
        <taxon>Thermotogati</taxon>
        <taxon>Thermotogota</taxon>
        <taxon>Thermotogae</taxon>
        <taxon>Thermotogales</taxon>
        <taxon>Fervidobacteriaceae</taxon>
        <taxon>Thermosipho</taxon>
    </lineage>
</organism>
<dbReference type="Gene3D" id="1.10.260.40">
    <property type="entry name" value="lambda repressor-like DNA-binding domains"/>
    <property type="match status" value="1"/>
</dbReference>
<keyword evidence="2" id="KW-0805">Transcription regulation</keyword>
<dbReference type="Pfam" id="PF13377">
    <property type="entry name" value="Peripla_BP_3"/>
    <property type="match status" value="1"/>
</dbReference>
<sequence length="356" mass="40941">MITLFYNFEKRGEIIKRRITIKDIAKELGVNPSTVSRALNDKPGVNLELKKKIKEKAEELGYILSFQAKSLRTKKTMTIGIILSDIKNPFFLDFLDGVEKIFFPRKYKMLLATSNEDLEKEKTYLKWFLEHGVDGIIIAPTIGKNNKNNLNLLRRIKKSGIPVVLYDRKIEEAESEFDTVTINNYHAIVSAIKYLVRDMGHKNLGLCLIEPMVYTLKERYKGFIDGCNLFNVKYKNEWIIVLSNNERENMKRLKAIFDKTGPTAIIATNHYITQQILKAAKRYNRKIPSDLSLIAFDDNIENELYEVPITTIKQPVLLIGKNAATIMMGRLDGEDVIPQNIVLNTELIIRNSVQKL</sequence>
<evidence type="ECO:0000256" key="2">
    <source>
        <dbReference type="ARBA" id="ARBA00023015"/>
    </source>
</evidence>
<dbReference type="CDD" id="cd01392">
    <property type="entry name" value="HTH_LacI"/>
    <property type="match status" value="1"/>
</dbReference>
<dbReference type="CDD" id="cd06267">
    <property type="entry name" value="PBP1_LacI_sugar_binding-like"/>
    <property type="match status" value="1"/>
</dbReference>
<dbReference type="EMBL" id="FQXN01000006">
    <property type="protein sequence ID" value="SHH54884.1"/>
    <property type="molecule type" value="Genomic_DNA"/>
</dbReference>
<keyword evidence="1" id="KW-0678">Repressor</keyword>
<reference evidence="7" key="1">
    <citation type="submission" date="2016-11" db="EMBL/GenBank/DDBJ databases">
        <authorList>
            <person name="Varghese N."/>
            <person name="Submissions S."/>
        </authorList>
    </citation>
    <scope>NUCLEOTIDE SEQUENCE [LARGE SCALE GENOMIC DNA]</scope>
    <source>
        <strain evidence="7">DSM 15807</strain>
    </source>
</reference>
<dbReference type="GO" id="GO:0003700">
    <property type="term" value="F:DNA-binding transcription factor activity"/>
    <property type="evidence" value="ECO:0007669"/>
    <property type="project" value="TreeGrafter"/>
</dbReference>
<dbReference type="Pfam" id="PF00356">
    <property type="entry name" value="LacI"/>
    <property type="match status" value="1"/>
</dbReference>
<dbReference type="InterPro" id="IPR046335">
    <property type="entry name" value="LacI/GalR-like_sensor"/>
</dbReference>
<feature type="domain" description="HTH lacI-type" evidence="5">
    <location>
        <begin position="19"/>
        <end position="73"/>
    </location>
</feature>
<dbReference type="RefSeq" id="WP_073073724.1">
    <property type="nucleotide sequence ID" value="NZ_FQXN01000006.1"/>
</dbReference>
<keyword evidence="4" id="KW-0804">Transcription</keyword>
<keyword evidence="7" id="KW-1185">Reference proteome</keyword>
<keyword evidence="3" id="KW-0238">DNA-binding</keyword>
<dbReference type="InterPro" id="IPR010982">
    <property type="entry name" value="Lambda_DNA-bd_dom_sf"/>
</dbReference>
<accession>A0A1M5TW12</accession>
<dbReference type="PANTHER" id="PTHR30146">
    <property type="entry name" value="LACI-RELATED TRANSCRIPTIONAL REPRESSOR"/>
    <property type="match status" value="1"/>
</dbReference>
<dbReference type="PANTHER" id="PTHR30146:SF148">
    <property type="entry name" value="HTH-TYPE TRANSCRIPTIONAL REPRESSOR PURR-RELATED"/>
    <property type="match status" value="1"/>
</dbReference>
<dbReference type="AlphaFoldDB" id="A0A1M5TW12"/>
<evidence type="ECO:0000256" key="4">
    <source>
        <dbReference type="ARBA" id="ARBA00023163"/>
    </source>
</evidence>
<evidence type="ECO:0000259" key="5">
    <source>
        <dbReference type="PROSITE" id="PS50932"/>
    </source>
</evidence>
<gene>
    <name evidence="6" type="ORF">SAMN02745199_1506</name>
</gene>
<dbReference type="Proteomes" id="UP000242592">
    <property type="component" value="Unassembled WGS sequence"/>
</dbReference>
<evidence type="ECO:0000256" key="3">
    <source>
        <dbReference type="ARBA" id="ARBA00023125"/>
    </source>
</evidence>